<protein>
    <submittedName>
        <fullName evidence="2">Zinc finger MYM-type protein 1-like</fullName>
    </submittedName>
</protein>
<dbReference type="Pfam" id="PF14291">
    <property type="entry name" value="DUF4371"/>
    <property type="match status" value="1"/>
</dbReference>
<dbReference type="PANTHER" id="PTHR45749:SF21">
    <property type="entry name" value="DUF4371 DOMAIN-CONTAINING PROTEIN"/>
    <property type="match status" value="1"/>
</dbReference>
<dbReference type="InterPro" id="IPR025398">
    <property type="entry name" value="DUF4371"/>
</dbReference>
<comment type="caution">
    <text evidence="2">The sequence shown here is derived from an EMBL/GenBank/DDBJ whole genome shotgun (WGS) entry which is preliminary data.</text>
</comment>
<dbReference type="SUPFAM" id="SSF53098">
    <property type="entry name" value="Ribonuclease H-like"/>
    <property type="match status" value="1"/>
</dbReference>
<dbReference type="Proteomes" id="UP000478052">
    <property type="component" value="Unassembled WGS sequence"/>
</dbReference>
<gene>
    <name evidence="2" type="ORF">FWK35_00032178</name>
</gene>
<dbReference type="OrthoDB" id="6628438at2759"/>
<sequence length="313" mass="36198">MSNQVFNFITVDIKNAKVFSILVDETQDLSCHEQVSIVIRYVDKTFKIHEVFYGFYKTDRTDSKTLANLIQKILLQNGLKVEDIRGQCYDGAAAMRGTYNGVQARIRELNPLAFYAHCHAHILNLCLVDLTKQVACVRNIFGTLQSLYNFIKASSKRNEIYENMCLNASKVNGPKSLKKLCETRWSFRTDALKAVYLNFSEIIETLEHIYENDIVSGGEAKSLMNNILNFEFIFCLLFLKNVFEQTHILSKYLQSPSINFSTAKNMCNSTLDVLKELRSDIKFEYKWNEVIEMADKYQIEHPKLKRKKAFLSN</sequence>
<reference evidence="2 3" key="1">
    <citation type="submission" date="2019-08" db="EMBL/GenBank/DDBJ databases">
        <title>Whole genome of Aphis craccivora.</title>
        <authorList>
            <person name="Voronova N.V."/>
            <person name="Shulinski R.S."/>
            <person name="Bandarenka Y.V."/>
            <person name="Zhorov D.G."/>
            <person name="Warner D."/>
        </authorList>
    </citation>
    <scope>NUCLEOTIDE SEQUENCE [LARGE SCALE GENOMIC DNA]</scope>
    <source>
        <strain evidence="2">180601</strain>
        <tissue evidence="2">Whole Body</tissue>
    </source>
</reference>
<evidence type="ECO:0000313" key="2">
    <source>
        <dbReference type="EMBL" id="KAF0718394.1"/>
    </source>
</evidence>
<keyword evidence="3" id="KW-1185">Reference proteome</keyword>
<proteinExistence type="predicted"/>
<organism evidence="2 3">
    <name type="scientific">Aphis craccivora</name>
    <name type="common">Cowpea aphid</name>
    <dbReference type="NCBI Taxonomy" id="307492"/>
    <lineage>
        <taxon>Eukaryota</taxon>
        <taxon>Metazoa</taxon>
        <taxon>Ecdysozoa</taxon>
        <taxon>Arthropoda</taxon>
        <taxon>Hexapoda</taxon>
        <taxon>Insecta</taxon>
        <taxon>Pterygota</taxon>
        <taxon>Neoptera</taxon>
        <taxon>Paraneoptera</taxon>
        <taxon>Hemiptera</taxon>
        <taxon>Sternorrhyncha</taxon>
        <taxon>Aphidomorpha</taxon>
        <taxon>Aphidoidea</taxon>
        <taxon>Aphididae</taxon>
        <taxon>Aphidini</taxon>
        <taxon>Aphis</taxon>
        <taxon>Aphis</taxon>
    </lineage>
</organism>
<accession>A0A6G0W153</accession>
<evidence type="ECO:0000313" key="3">
    <source>
        <dbReference type="Proteomes" id="UP000478052"/>
    </source>
</evidence>
<dbReference type="EMBL" id="VUJU01009682">
    <property type="protein sequence ID" value="KAF0718394.1"/>
    <property type="molecule type" value="Genomic_DNA"/>
</dbReference>
<evidence type="ECO:0000259" key="1">
    <source>
        <dbReference type="Pfam" id="PF14291"/>
    </source>
</evidence>
<name>A0A6G0W153_APHCR</name>
<dbReference type="PANTHER" id="PTHR45749">
    <property type="match status" value="1"/>
</dbReference>
<feature type="domain" description="DUF4371" evidence="1">
    <location>
        <begin position="8"/>
        <end position="101"/>
    </location>
</feature>
<dbReference type="InterPro" id="IPR012337">
    <property type="entry name" value="RNaseH-like_sf"/>
</dbReference>
<dbReference type="AlphaFoldDB" id="A0A6G0W153"/>